<evidence type="ECO:0000313" key="2">
    <source>
        <dbReference type="EMBL" id="CAB4134164.1"/>
    </source>
</evidence>
<evidence type="ECO:0000313" key="1">
    <source>
        <dbReference type="EMBL" id="CAB4127719.1"/>
    </source>
</evidence>
<protein>
    <submittedName>
        <fullName evidence="2">Uncharacterized protein</fullName>
    </submittedName>
</protein>
<accession>A0A6J5LHS9</accession>
<dbReference type="EMBL" id="LR796286">
    <property type="protein sequence ID" value="CAB4134164.1"/>
    <property type="molecule type" value="Genomic_DNA"/>
</dbReference>
<name>A0A6J5LHS9_9CAUD</name>
<dbReference type="EMBL" id="LR796216">
    <property type="protein sequence ID" value="CAB4127719.1"/>
    <property type="molecule type" value="Genomic_DNA"/>
</dbReference>
<gene>
    <name evidence="2" type="ORF">UFOVP268_24</name>
    <name evidence="1" type="ORF">UFOVP97_6</name>
</gene>
<reference evidence="2" key="1">
    <citation type="submission" date="2020-04" db="EMBL/GenBank/DDBJ databases">
        <authorList>
            <person name="Chiriac C."/>
            <person name="Salcher M."/>
            <person name="Ghai R."/>
            <person name="Kavagutti S V."/>
        </authorList>
    </citation>
    <scope>NUCLEOTIDE SEQUENCE</scope>
</reference>
<sequence>MNTIKCCECNKDLSTAATLTFSGLKAQEIICGSCIRITQGEDYYNFWKDIIIGPPKPMDKEMD</sequence>
<organism evidence="2">
    <name type="scientific">uncultured Caudovirales phage</name>
    <dbReference type="NCBI Taxonomy" id="2100421"/>
    <lineage>
        <taxon>Viruses</taxon>
        <taxon>Duplodnaviria</taxon>
        <taxon>Heunggongvirae</taxon>
        <taxon>Uroviricota</taxon>
        <taxon>Caudoviricetes</taxon>
        <taxon>Peduoviridae</taxon>
        <taxon>Maltschvirus</taxon>
        <taxon>Maltschvirus maltsch</taxon>
    </lineage>
</organism>
<proteinExistence type="predicted"/>